<dbReference type="Proteomes" id="UP000501648">
    <property type="component" value="Chromosome"/>
</dbReference>
<name>A0A6M3ZY59_9BURK</name>
<sequence length="306" mass="33545">MQRLIIVSLTWLSCFNFLAPARAATTTDTVQPAPPRGALYQVSDGRHTLLLFGTIHVGAPDFYPLEPRLTRALAAAPVLALELDPENTDAMQSAVQRHGLYPAGEHLLEQLEAPLRERAESALQGLGMVPASVQQMRPWMLAMVLSVQQYVRHGYRTDLAVDSHLAATVRAHGGKVVELESAERQMAIFSQLGQAQQIQFLADTLQELDDADLTRKLDFLVDAWRHADSAGFARALKELQEDGSFSSHFTVQALLRERNPGLAAGIAELLQRQDQAVAAIGILHLVGPDSVPLLLGKRGLQVKQLY</sequence>
<feature type="signal peptide" evidence="1">
    <location>
        <begin position="1"/>
        <end position="23"/>
    </location>
</feature>
<evidence type="ECO:0000313" key="3">
    <source>
        <dbReference type="Proteomes" id="UP000501648"/>
    </source>
</evidence>
<accession>A0A6M3ZY59</accession>
<evidence type="ECO:0000256" key="1">
    <source>
        <dbReference type="SAM" id="SignalP"/>
    </source>
</evidence>
<dbReference type="RefSeq" id="WP_017449730.1">
    <property type="nucleotide sequence ID" value="NZ_CP008956.1"/>
</dbReference>
<dbReference type="InterPro" id="IPR047111">
    <property type="entry name" value="YbaP-like"/>
</dbReference>
<feature type="chain" id="PRO_5026868801" evidence="1">
    <location>
        <begin position="24"/>
        <end position="306"/>
    </location>
</feature>
<dbReference type="Pfam" id="PF01963">
    <property type="entry name" value="TraB_PrgY_gumN"/>
    <property type="match status" value="1"/>
</dbReference>
<dbReference type="InterPro" id="IPR002816">
    <property type="entry name" value="TraB/PrgY/GumN_fam"/>
</dbReference>
<proteinExistence type="predicted"/>
<organism evidence="2 3">
    <name type="scientific">Herbaspirillum rubrisubalbicans Os34</name>
    <dbReference type="NCBI Taxonomy" id="1235827"/>
    <lineage>
        <taxon>Bacteria</taxon>
        <taxon>Pseudomonadati</taxon>
        <taxon>Pseudomonadota</taxon>
        <taxon>Betaproteobacteria</taxon>
        <taxon>Burkholderiales</taxon>
        <taxon>Oxalobacteraceae</taxon>
        <taxon>Herbaspirillum</taxon>
    </lineage>
</organism>
<dbReference type="EMBL" id="CP008956">
    <property type="protein sequence ID" value="QJQ03271.1"/>
    <property type="molecule type" value="Genomic_DNA"/>
</dbReference>
<dbReference type="AlphaFoldDB" id="A0A6M3ZY59"/>
<dbReference type="PANTHER" id="PTHR40590:SF1">
    <property type="entry name" value="CYTOPLASMIC PROTEIN"/>
    <property type="match status" value="1"/>
</dbReference>
<gene>
    <name evidence="2" type="ORF">C798_24465</name>
</gene>
<dbReference type="CDD" id="cd14789">
    <property type="entry name" value="Tiki"/>
    <property type="match status" value="1"/>
</dbReference>
<keyword evidence="1" id="KW-0732">Signal</keyword>
<evidence type="ECO:0000313" key="2">
    <source>
        <dbReference type="EMBL" id="QJQ03271.1"/>
    </source>
</evidence>
<dbReference type="PANTHER" id="PTHR40590">
    <property type="entry name" value="CYTOPLASMIC PROTEIN-RELATED"/>
    <property type="match status" value="1"/>
</dbReference>
<reference evidence="2 3" key="1">
    <citation type="journal article" date="2012" name="J. Bacteriol.">
        <title>Genome sequence of the pathogenic Herbaspirillum seropedicae strain Os34, isolated from rice roots.</title>
        <authorList>
            <person name="Ye W."/>
            <person name="Ye S."/>
            <person name="Liu J."/>
            <person name="Chang S."/>
            <person name="Chen M."/>
            <person name="Zhu B."/>
            <person name="Guo L."/>
            <person name="An Q."/>
        </authorList>
    </citation>
    <scope>NUCLEOTIDE SEQUENCE [LARGE SCALE GENOMIC DNA]</scope>
    <source>
        <strain evidence="2 3">Os34</strain>
    </source>
</reference>
<protein>
    <submittedName>
        <fullName evidence="2">TraB/GumN family protein</fullName>
    </submittedName>
</protein>